<sequence>MERDDASRIFRYHLRRLHHERGEPSARDLAKWTGGEIGPDVVSAALRDGVLPGWGHLEPLIRALGGDVEWFRRLLENPWRHQPRLVALPAPPADWRLAEGEPDLRHVHTSADAEAVQEDLDARAGEQERQQQTLREQLARAREQLADLNDRITHLQDRLTQMTREAGADTELRDRLLADVAALEKERDLLRQEIDELREKLRRSREDKIDLLDQGVRLAYRWVELRWEWARSEELRREKAETDLRKERERRLTLEEEVRELRRLTGRDTV</sequence>
<reference evidence="2 3" key="1">
    <citation type="submission" date="2020-08" db="EMBL/GenBank/DDBJ databases">
        <title>Sequencing the genomes of 1000 actinobacteria strains.</title>
        <authorList>
            <person name="Klenk H.-P."/>
        </authorList>
    </citation>
    <scope>NUCLEOTIDE SEQUENCE [LARGE SCALE GENOMIC DNA]</scope>
    <source>
        <strain evidence="2 3">DSM 44936</strain>
    </source>
</reference>
<dbReference type="Gene3D" id="1.10.287.1490">
    <property type="match status" value="1"/>
</dbReference>
<dbReference type="EMBL" id="JACHIU010000001">
    <property type="protein sequence ID" value="MBB6473782.1"/>
    <property type="molecule type" value="Genomic_DNA"/>
</dbReference>
<organism evidence="2 3">
    <name type="scientific">Sphaerisporangium rubeum</name>
    <dbReference type="NCBI Taxonomy" id="321317"/>
    <lineage>
        <taxon>Bacteria</taxon>
        <taxon>Bacillati</taxon>
        <taxon>Actinomycetota</taxon>
        <taxon>Actinomycetes</taxon>
        <taxon>Streptosporangiales</taxon>
        <taxon>Streptosporangiaceae</taxon>
        <taxon>Sphaerisporangium</taxon>
    </lineage>
</organism>
<dbReference type="AlphaFoldDB" id="A0A7X0IEK7"/>
<accession>A0A7X0IEK7</accession>
<proteinExistence type="predicted"/>
<dbReference type="RefSeq" id="WP_184981766.1">
    <property type="nucleotide sequence ID" value="NZ_BAAALO010000048.1"/>
</dbReference>
<protein>
    <submittedName>
        <fullName evidence="2">Putative coiled-coil protein SlyX</fullName>
    </submittedName>
</protein>
<evidence type="ECO:0000313" key="3">
    <source>
        <dbReference type="Proteomes" id="UP000555564"/>
    </source>
</evidence>
<gene>
    <name evidence="2" type="ORF">BJ992_003213</name>
</gene>
<feature type="coiled-coil region" evidence="1">
    <location>
        <begin position="117"/>
        <end position="264"/>
    </location>
</feature>
<evidence type="ECO:0000256" key="1">
    <source>
        <dbReference type="SAM" id="Coils"/>
    </source>
</evidence>
<dbReference type="Proteomes" id="UP000555564">
    <property type="component" value="Unassembled WGS sequence"/>
</dbReference>
<name>A0A7X0IEK7_9ACTN</name>
<keyword evidence="3" id="KW-1185">Reference proteome</keyword>
<keyword evidence="1" id="KW-0175">Coiled coil</keyword>
<comment type="caution">
    <text evidence="2">The sequence shown here is derived from an EMBL/GenBank/DDBJ whole genome shotgun (WGS) entry which is preliminary data.</text>
</comment>
<evidence type="ECO:0000313" key="2">
    <source>
        <dbReference type="EMBL" id="MBB6473782.1"/>
    </source>
</evidence>